<dbReference type="Proteomes" id="UP000257014">
    <property type="component" value="Unassembled WGS sequence"/>
</dbReference>
<dbReference type="EMBL" id="QEWE01000016">
    <property type="protein sequence ID" value="REJ28624.1"/>
    <property type="molecule type" value="Genomic_DNA"/>
</dbReference>
<reference evidence="1 2" key="1">
    <citation type="submission" date="2018-03" db="EMBL/GenBank/DDBJ databases">
        <authorList>
            <person name="Keele B.F."/>
        </authorList>
    </citation>
    <scope>NUCLEOTIDE SEQUENCE [LARGE SCALE GENOMIC DNA]</scope>
    <source>
        <strain evidence="1">ZCTH4_d</strain>
    </source>
</reference>
<sequence length="82" mass="9455">MPSSEYTVCHDFTIFSEDFPGPDEGFSAIIPRLFAAMRSRIFRFSPKKEAISGSAPRFFKDILNHQHKPEIVFKMPRHPSAR</sequence>
<organism evidence="1 2">
    <name type="scientific">Caldibacillus debilis</name>
    <dbReference type="NCBI Taxonomy" id="301148"/>
    <lineage>
        <taxon>Bacteria</taxon>
        <taxon>Bacillati</taxon>
        <taxon>Bacillota</taxon>
        <taxon>Bacilli</taxon>
        <taxon>Bacillales</taxon>
        <taxon>Bacillaceae</taxon>
        <taxon>Caldibacillus</taxon>
    </lineage>
</organism>
<accession>A0A3E0K5L8</accession>
<protein>
    <submittedName>
        <fullName evidence="1">Uncharacterized protein</fullName>
    </submittedName>
</protein>
<dbReference type="AlphaFoldDB" id="A0A3E0K5L8"/>
<name>A0A3E0K5L8_9BACI</name>
<gene>
    <name evidence="1" type="ORF">C6P37_08265</name>
</gene>
<proteinExistence type="predicted"/>
<evidence type="ECO:0000313" key="1">
    <source>
        <dbReference type="EMBL" id="REJ28624.1"/>
    </source>
</evidence>
<comment type="caution">
    <text evidence="1">The sequence shown here is derived from an EMBL/GenBank/DDBJ whole genome shotgun (WGS) entry which is preliminary data.</text>
</comment>
<evidence type="ECO:0000313" key="2">
    <source>
        <dbReference type="Proteomes" id="UP000257014"/>
    </source>
</evidence>